<dbReference type="OrthoDB" id="2146857at2"/>
<dbReference type="RefSeq" id="WP_102365216.1">
    <property type="nucleotide sequence ID" value="NZ_CP020991.1"/>
</dbReference>
<organism evidence="1 2">
    <name type="scientific">Monoglobus pectinilyticus</name>
    <dbReference type="NCBI Taxonomy" id="1981510"/>
    <lineage>
        <taxon>Bacteria</taxon>
        <taxon>Bacillati</taxon>
        <taxon>Bacillota</taxon>
        <taxon>Clostridia</taxon>
        <taxon>Monoglobales</taxon>
        <taxon>Monoglobaceae</taxon>
        <taxon>Monoglobus</taxon>
    </lineage>
</organism>
<evidence type="ECO:0000313" key="2">
    <source>
        <dbReference type="Proteomes" id="UP000235589"/>
    </source>
</evidence>
<gene>
    <name evidence="1" type="ORF">B9O19_00792</name>
</gene>
<dbReference type="GeneID" id="98062214"/>
<protein>
    <submittedName>
        <fullName evidence="1">Flavodoxin domain containing protein</fullName>
    </submittedName>
</protein>
<sequence>MDNVSMGGGLKAVVYCSHTGHAKKCAEMFSNRLGVPCYDIKNIKGLGRNSNIVFFGWIRANKIIGYKKAKGFFDIKLICGVGMCKGTDSIIQSLIERNDIDKPFYYVQGGVNTERLSGVYKWILNIVRFGIGKAVSQGVSPDESFDSKAQAEYEDNKELLKDIQNNRDHITDSAVEELVKYYQALK</sequence>
<reference evidence="1 2" key="1">
    <citation type="submission" date="2017-04" db="EMBL/GenBank/DDBJ databases">
        <title>Monoglobus pectinilyticus 14 draft genome.</title>
        <authorList>
            <person name="Kim C."/>
            <person name="Rosendale D.I."/>
            <person name="Kelly W.J."/>
            <person name="Tannock G.W."/>
            <person name="Patchett M.L."/>
            <person name="Jordens J.Z."/>
        </authorList>
    </citation>
    <scope>NUCLEOTIDE SEQUENCE [LARGE SCALE GENOMIC DNA]</scope>
    <source>
        <strain evidence="1 2">14</strain>
    </source>
</reference>
<dbReference type="KEGG" id="mpec:B9O19_00792"/>
<evidence type="ECO:0000313" key="1">
    <source>
        <dbReference type="EMBL" id="AUO18969.1"/>
    </source>
</evidence>
<keyword evidence="2" id="KW-1185">Reference proteome</keyword>
<accession>A0A2K9P2B8</accession>
<dbReference type="Proteomes" id="UP000235589">
    <property type="component" value="Chromosome"/>
</dbReference>
<dbReference type="AlphaFoldDB" id="A0A2K9P2B8"/>
<dbReference type="EMBL" id="CP020991">
    <property type="protein sequence ID" value="AUO18969.1"/>
    <property type="molecule type" value="Genomic_DNA"/>
</dbReference>
<name>A0A2K9P2B8_9FIRM</name>
<proteinExistence type="predicted"/>